<evidence type="ECO:0000256" key="8">
    <source>
        <dbReference type="ARBA" id="ARBA00023049"/>
    </source>
</evidence>
<evidence type="ECO:0000256" key="4">
    <source>
        <dbReference type="ARBA" id="ARBA00022723"/>
    </source>
</evidence>
<dbReference type="Gene3D" id="3.10.450.350">
    <property type="match status" value="2"/>
</dbReference>
<dbReference type="Gene3D" id="2.70.70.10">
    <property type="entry name" value="Glucose Permease (Domain IIA)"/>
    <property type="match status" value="1"/>
</dbReference>
<dbReference type="Pfam" id="PF19425">
    <property type="entry name" value="Csd3_N2"/>
    <property type="match status" value="1"/>
</dbReference>
<accession>Q4FN96</accession>
<dbReference type="GeneID" id="66295023"/>
<evidence type="ECO:0000313" key="11">
    <source>
        <dbReference type="Proteomes" id="UP000002528"/>
    </source>
</evidence>
<evidence type="ECO:0000256" key="1">
    <source>
        <dbReference type="ARBA" id="ARBA00001947"/>
    </source>
</evidence>
<dbReference type="RefSeq" id="WP_011281772.1">
    <property type="nucleotide sequence ID" value="NC_007205.1"/>
</dbReference>
<dbReference type="InterPro" id="IPR045834">
    <property type="entry name" value="Csd3_N2"/>
</dbReference>
<dbReference type="GO" id="GO:0004222">
    <property type="term" value="F:metalloendopeptidase activity"/>
    <property type="evidence" value="ECO:0007669"/>
    <property type="project" value="TreeGrafter"/>
</dbReference>
<dbReference type="SUPFAM" id="SSF51261">
    <property type="entry name" value="Duplicated hybrid motif"/>
    <property type="match status" value="1"/>
</dbReference>
<dbReference type="Proteomes" id="UP000002528">
    <property type="component" value="Chromosome"/>
</dbReference>
<evidence type="ECO:0000256" key="7">
    <source>
        <dbReference type="ARBA" id="ARBA00022833"/>
    </source>
</evidence>
<keyword evidence="5" id="KW-0732">Signal</keyword>
<keyword evidence="11" id="KW-1185">Reference proteome</keyword>
<dbReference type="AlphaFoldDB" id="Q4FN96"/>
<protein>
    <submittedName>
        <fullName evidence="10">M23/M37 peptidase</fullName>
    </submittedName>
</protein>
<keyword evidence="3" id="KW-0645">Protease</keyword>
<gene>
    <name evidence="10" type="primary">yebA</name>
    <name evidence="10" type="ordered locus">SAR11_0521</name>
</gene>
<dbReference type="GO" id="GO:0030313">
    <property type="term" value="C:cell envelope"/>
    <property type="evidence" value="ECO:0007669"/>
    <property type="project" value="UniProtKB-SubCell"/>
</dbReference>
<dbReference type="InterPro" id="IPR018392">
    <property type="entry name" value="LysM"/>
</dbReference>
<dbReference type="InterPro" id="IPR016047">
    <property type="entry name" value="M23ase_b-sheet_dom"/>
</dbReference>
<dbReference type="PANTHER" id="PTHR21666">
    <property type="entry name" value="PEPTIDASE-RELATED"/>
    <property type="match status" value="1"/>
</dbReference>
<comment type="cofactor">
    <cofactor evidence="1">
        <name>Zn(2+)</name>
        <dbReference type="ChEBI" id="CHEBI:29105"/>
    </cofactor>
</comment>
<evidence type="ECO:0000256" key="5">
    <source>
        <dbReference type="ARBA" id="ARBA00022729"/>
    </source>
</evidence>
<dbReference type="InterPro" id="IPR011055">
    <property type="entry name" value="Dup_hybrid_motif"/>
</dbReference>
<keyword evidence="4" id="KW-0479">Metal-binding</keyword>
<dbReference type="PANTHER" id="PTHR21666:SF289">
    <property type="entry name" value="L-ALA--D-GLU ENDOPEPTIDASE"/>
    <property type="match status" value="1"/>
</dbReference>
<dbReference type="PROSITE" id="PS51782">
    <property type="entry name" value="LYSM"/>
    <property type="match status" value="1"/>
</dbReference>
<dbReference type="GO" id="GO:0046872">
    <property type="term" value="F:metal ion binding"/>
    <property type="evidence" value="ECO:0007669"/>
    <property type="project" value="UniProtKB-KW"/>
</dbReference>
<dbReference type="GO" id="GO:0006508">
    <property type="term" value="P:proteolysis"/>
    <property type="evidence" value="ECO:0007669"/>
    <property type="project" value="UniProtKB-KW"/>
</dbReference>
<reference evidence="10 11" key="1">
    <citation type="journal article" date="2005" name="Science">
        <title>Genome streamlining in a cosmopolitan oceanic bacterium.</title>
        <authorList>
            <person name="Giovannoni S.J."/>
            <person name="Tripp H.J."/>
            <person name="Givan S."/>
            <person name="Podar M."/>
            <person name="Vergin K.L."/>
            <person name="Baptista D."/>
            <person name="Bibbs L."/>
            <person name="Eads J."/>
            <person name="Richardson T.H."/>
            <person name="Noordewier M."/>
            <person name="Rappe M.S."/>
            <person name="Short J.M."/>
            <person name="Carrington J.C."/>
            <person name="Mathur E.J."/>
        </authorList>
    </citation>
    <scope>NUCLEOTIDE SEQUENCE [LARGE SCALE GENOMIC DNA]</scope>
    <source>
        <strain evidence="10 11">HTCC1062</strain>
    </source>
</reference>
<keyword evidence="8" id="KW-0482">Metalloprotease</keyword>
<feature type="domain" description="LysM" evidence="9">
    <location>
        <begin position="73"/>
        <end position="121"/>
    </location>
</feature>
<dbReference type="Pfam" id="PF01551">
    <property type="entry name" value="Peptidase_M23"/>
    <property type="match status" value="1"/>
</dbReference>
<evidence type="ECO:0000256" key="3">
    <source>
        <dbReference type="ARBA" id="ARBA00022670"/>
    </source>
</evidence>
<keyword evidence="7" id="KW-0862">Zinc</keyword>
<evidence type="ECO:0000256" key="6">
    <source>
        <dbReference type="ARBA" id="ARBA00022801"/>
    </source>
</evidence>
<dbReference type="InterPro" id="IPR050570">
    <property type="entry name" value="Cell_wall_metabolism_enzyme"/>
</dbReference>
<evidence type="ECO:0000313" key="10">
    <source>
        <dbReference type="EMBL" id="AAZ21343.1"/>
    </source>
</evidence>
<dbReference type="EMBL" id="CP000084">
    <property type="protein sequence ID" value="AAZ21343.1"/>
    <property type="molecule type" value="Genomic_DNA"/>
</dbReference>
<dbReference type="OrthoDB" id="9805070at2"/>
<evidence type="ECO:0000256" key="2">
    <source>
        <dbReference type="ARBA" id="ARBA00004196"/>
    </source>
</evidence>
<dbReference type="CDD" id="cd12797">
    <property type="entry name" value="M23_peptidase"/>
    <property type="match status" value="1"/>
</dbReference>
<organism evidence="10 11">
    <name type="scientific">Pelagibacter ubique (strain HTCC1062)</name>
    <dbReference type="NCBI Taxonomy" id="335992"/>
    <lineage>
        <taxon>Bacteria</taxon>
        <taxon>Pseudomonadati</taxon>
        <taxon>Pseudomonadota</taxon>
        <taxon>Alphaproteobacteria</taxon>
        <taxon>Candidatus Pelagibacterales</taxon>
        <taxon>Candidatus Pelagibacteraceae</taxon>
        <taxon>Candidatus Pelagibacter</taxon>
    </lineage>
</organism>
<dbReference type="eggNOG" id="COG0739">
    <property type="taxonomic scope" value="Bacteria"/>
</dbReference>
<sequence>MIFSSNKIIKIIKKNIEITFLFLLLLITISSTNIYNEKKVLIDENYKNLINNIYFQKSINEIFDNLVPRYKNIDHKISSGETFDKILNNYSIPNEEINQIKKKLNSDYNINNLQPNLEIKITIDQSNNKKITSFLFPVSRTEKIQLIRNLDNNLFEKKTIITNLNKKIIFKEGKITQSLYKTAIDLKVQPNVIIEFARIYGFQVDFQRDIRKNDNFQIMYEVFEDDEGKVFETSNIIFADLKLSGKNNALYYFEKKGSEGHYDENGKSVEKALMKTPINGARLSSAFGMRKHPIDGFNKMHRGTDFAAPMGTPIMASGSGLITRARWCGGGGNCIKIKHNSTYETIYAHMKNFARGIKEGIRVKQGQIIGYVGSTGKSTGPHLHYEVVVNGKKVNSQKLKLPSGKTLKGKEREIFEVEKIKLDVLKSELIIG</sequence>
<proteinExistence type="predicted"/>
<evidence type="ECO:0000259" key="9">
    <source>
        <dbReference type="PROSITE" id="PS51782"/>
    </source>
</evidence>
<dbReference type="KEGG" id="pub:SAR11_0521"/>
<name>Q4FN96_PELUB</name>
<dbReference type="HOGENOM" id="CLU_026846_4_3_5"/>
<dbReference type="STRING" id="335992.SAR11_0521"/>
<comment type="subcellular location">
    <subcellularLocation>
        <location evidence="2">Cell envelope</location>
    </subcellularLocation>
</comment>
<keyword evidence="6" id="KW-0378">Hydrolase</keyword>